<accession>A0A974PR81</accession>
<gene>
    <name evidence="1" type="ORF">EZH22_05950</name>
</gene>
<keyword evidence="2" id="KW-1185">Reference proteome</keyword>
<dbReference type="EMBL" id="CP063362">
    <property type="protein sequence ID" value="QRG07909.1"/>
    <property type="molecule type" value="Genomic_DNA"/>
</dbReference>
<sequence>MSKILRFPGPPNAGMTYAVERDFSQWCVVHRRRGKFVKRTFCEGQAAAEALADTLRLPEVAVPDSVLHAASYDDDGGAA</sequence>
<dbReference type="KEGG" id="xdi:EZH22_05950"/>
<dbReference type="RefSeq" id="WP_203194822.1">
    <property type="nucleotide sequence ID" value="NZ_CP063362.1"/>
</dbReference>
<name>A0A974PR81_9HYPH</name>
<evidence type="ECO:0000313" key="2">
    <source>
        <dbReference type="Proteomes" id="UP000596427"/>
    </source>
</evidence>
<protein>
    <submittedName>
        <fullName evidence="1">Uncharacterized protein</fullName>
    </submittedName>
</protein>
<proteinExistence type="predicted"/>
<dbReference type="Proteomes" id="UP000596427">
    <property type="component" value="Chromosome"/>
</dbReference>
<organism evidence="1 2">
    <name type="scientific">Xanthobacter dioxanivorans</name>
    <dbReference type="NCBI Taxonomy" id="2528964"/>
    <lineage>
        <taxon>Bacteria</taxon>
        <taxon>Pseudomonadati</taxon>
        <taxon>Pseudomonadota</taxon>
        <taxon>Alphaproteobacteria</taxon>
        <taxon>Hyphomicrobiales</taxon>
        <taxon>Xanthobacteraceae</taxon>
        <taxon>Xanthobacter</taxon>
    </lineage>
</organism>
<evidence type="ECO:0000313" key="1">
    <source>
        <dbReference type="EMBL" id="QRG07909.1"/>
    </source>
</evidence>
<dbReference type="AlphaFoldDB" id="A0A974PR81"/>
<reference evidence="1 2" key="1">
    <citation type="submission" date="2020-10" db="EMBL/GenBank/DDBJ databases">
        <title>Degradation of 1,4-Dioxane by Xanthobacter sp. YN2, via a Novel Group-2 Soluble Di-Iron Monooxygenase.</title>
        <authorList>
            <person name="Ma F."/>
            <person name="Wang Y."/>
            <person name="Yang J."/>
            <person name="Guo H."/>
            <person name="Su D."/>
            <person name="Yu L."/>
        </authorList>
    </citation>
    <scope>NUCLEOTIDE SEQUENCE [LARGE SCALE GENOMIC DNA]</scope>
    <source>
        <strain evidence="1 2">YN2</strain>
    </source>
</reference>